<feature type="compositionally biased region" description="Low complexity" evidence="1">
    <location>
        <begin position="16"/>
        <end position="30"/>
    </location>
</feature>
<evidence type="ECO:0000313" key="2">
    <source>
        <dbReference type="EMBL" id="KAK1789441.1"/>
    </source>
</evidence>
<feature type="region of interest" description="Disordered" evidence="1">
    <location>
        <begin position="208"/>
        <end position="248"/>
    </location>
</feature>
<dbReference type="Proteomes" id="UP001239994">
    <property type="component" value="Unassembled WGS sequence"/>
</dbReference>
<sequence>MDTQTGTGTGTGTEAGTGMDTTTEPKTKPGIGKGKNKGAAEAGNNGDMRDPRGTGDTSQLGIMGRRRQEIQTGQDRKTDQRRMPGKGSKKMKGKKSGKRPSTTRTARPSVILASLHTSTTGDVATGQFGGVPQVWSKVGLCGVLQTPAGPQPDWHAEVDSTGSYDHYMDFHKGYTDYGEYRECCDVSLRSDLGFDYGEDPSMEVEEVFYGDPPNGRATSPRHFRYRPRLRLGGATRERANHPKRHKEG</sequence>
<feature type="compositionally biased region" description="Basic residues" evidence="1">
    <location>
        <begin position="219"/>
        <end position="229"/>
    </location>
</feature>
<keyword evidence="3" id="KW-1185">Reference proteome</keyword>
<protein>
    <submittedName>
        <fullName evidence="2">Uncharacterized protein</fullName>
    </submittedName>
</protein>
<feature type="compositionally biased region" description="Basic residues" evidence="1">
    <location>
        <begin position="83"/>
        <end position="98"/>
    </location>
</feature>
<evidence type="ECO:0000313" key="3">
    <source>
        <dbReference type="Proteomes" id="UP001239994"/>
    </source>
</evidence>
<evidence type="ECO:0000256" key="1">
    <source>
        <dbReference type="SAM" id="MobiDB-lite"/>
    </source>
</evidence>
<feature type="compositionally biased region" description="Basic and acidic residues" evidence="1">
    <location>
        <begin position="66"/>
        <end position="82"/>
    </location>
</feature>
<feature type="compositionally biased region" description="Basic and acidic residues" evidence="1">
    <location>
        <begin position="235"/>
        <end position="248"/>
    </location>
</feature>
<comment type="caution">
    <text evidence="2">The sequence shown here is derived from an EMBL/GenBank/DDBJ whole genome shotgun (WGS) entry which is preliminary data.</text>
</comment>
<reference evidence="2" key="1">
    <citation type="submission" date="2023-03" db="EMBL/GenBank/DDBJ databases">
        <title>Electrophorus voltai genome.</title>
        <authorList>
            <person name="Bian C."/>
        </authorList>
    </citation>
    <scope>NUCLEOTIDE SEQUENCE</scope>
    <source>
        <strain evidence="2">CB-2022</strain>
        <tissue evidence="2">Muscle</tissue>
    </source>
</reference>
<accession>A0AAD8YZ45</accession>
<dbReference type="EMBL" id="JAROKS010000022">
    <property type="protein sequence ID" value="KAK1789441.1"/>
    <property type="molecule type" value="Genomic_DNA"/>
</dbReference>
<feature type="region of interest" description="Disordered" evidence="1">
    <location>
        <begin position="1"/>
        <end position="108"/>
    </location>
</feature>
<gene>
    <name evidence="2" type="ORF">P4O66_015370</name>
</gene>
<name>A0AAD8YZ45_9TELE</name>
<proteinExistence type="predicted"/>
<dbReference type="AlphaFoldDB" id="A0AAD8YZ45"/>
<organism evidence="2 3">
    <name type="scientific">Electrophorus voltai</name>
    <dbReference type="NCBI Taxonomy" id="2609070"/>
    <lineage>
        <taxon>Eukaryota</taxon>
        <taxon>Metazoa</taxon>
        <taxon>Chordata</taxon>
        <taxon>Craniata</taxon>
        <taxon>Vertebrata</taxon>
        <taxon>Euteleostomi</taxon>
        <taxon>Actinopterygii</taxon>
        <taxon>Neopterygii</taxon>
        <taxon>Teleostei</taxon>
        <taxon>Ostariophysi</taxon>
        <taxon>Gymnotiformes</taxon>
        <taxon>Gymnotoidei</taxon>
        <taxon>Gymnotidae</taxon>
        <taxon>Electrophorus</taxon>
    </lineage>
</organism>
<feature type="compositionally biased region" description="Low complexity" evidence="1">
    <location>
        <begin position="37"/>
        <end position="46"/>
    </location>
</feature>